<dbReference type="PANTHER" id="PTHR12592">
    <property type="entry name" value="ATP-DEPENDENT (S)-NAD(P)H-HYDRATE DEHYDRATASE FAMILY MEMBER"/>
    <property type="match status" value="1"/>
</dbReference>
<accession>A0A1G1V413</accession>
<dbReference type="InterPro" id="IPR029056">
    <property type="entry name" value="Ribokinase-like"/>
</dbReference>
<dbReference type="HAMAP" id="MF_01965">
    <property type="entry name" value="NADHX_dehydratase"/>
    <property type="match status" value="1"/>
</dbReference>
<evidence type="ECO:0000256" key="3">
    <source>
        <dbReference type="ARBA" id="ARBA00022857"/>
    </source>
</evidence>
<comment type="function">
    <text evidence="6">Catalyzes the dehydration of the S-form of NAD(P)HX at the expense of ADP, which is converted to AMP. Together with NAD(P)HX epimerase, which catalyzes the epimerization of the S- and R-forms, the enzyme allows the repair of both epimers of NAD(P)HX, a damaged form of NAD(P)H that is a result of enzymatic or heat-dependent hydration.</text>
</comment>
<gene>
    <name evidence="6" type="primary">nnrD</name>
    <name evidence="8" type="ORF">A3D26_00805</name>
</gene>
<feature type="binding site" evidence="6">
    <location>
        <position position="36"/>
    </location>
    <ligand>
        <name>(6S)-NADPHX</name>
        <dbReference type="ChEBI" id="CHEBI:64076"/>
    </ligand>
</feature>
<sequence>MRVFDPSELKNLYKRSELPENGEITIIGGSDLFHGAPILSVKAASRVVDMVYFSSPEPSFSQLSLQLKSELSSFVWVPWEEVSSYIKKSDAVLIGPGMKRYRKEKETPYYAKAARAEVVEYDQDGTQTKFIVENLLRQFSDKRWVIDAGALQVMDPKYIPEGAVLTPNKNEYGILFGEEKPEDVVRKYKCVLVVKGPVAYVYTSRETVEVRGGNNGLTKGGTGDVLAGVAVALIAKNEPFLAAASAAWVVKRAGDELYKKAGTVYNADDLAEKVSQILGEYLR</sequence>
<dbReference type="AlphaFoldDB" id="A0A1G1V413"/>
<dbReference type="SUPFAM" id="SSF53613">
    <property type="entry name" value="Ribokinase-like"/>
    <property type="match status" value="1"/>
</dbReference>
<feature type="binding site" evidence="6">
    <location>
        <position position="224"/>
    </location>
    <ligand>
        <name>(6S)-NADPHX</name>
        <dbReference type="ChEBI" id="CHEBI:64076"/>
    </ligand>
</feature>
<keyword evidence="2 6" id="KW-0067">ATP-binding</keyword>
<name>A0A1G1V413_9BACT</name>
<dbReference type="Gene3D" id="3.40.1190.20">
    <property type="match status" value="1"/>
</dbReference>
<evidence type="ECO:0000256" key="6">
    <source>
        <dbReference type="HAMAP-Rule" id="MF_01965"/>
    </source>
</evidence>
<keyword evidence="4 6" id="KW-0520">NAD</keyword>
<keyword evidence="5 6" id="KW-0456">Lyase</keyword>
<evidence type="ECO:0000256" key="4">
    <source>
        <dbReference type="ARBA" id="ARBA00023027"/>
    </source>
</evidence>
<dbReference type="GO" id="GO:0052855">
    <property type="term" value="F:ADP-dependent NAD(P)H-hydrate dehydratase activity"/>
    <property type="evidence" value="ECO:0007669"/>
    <property type="project" value="UniProtKB-UniRule"/>
</dbReference>
<evidence type="ECO:0000256" key="1">
    <source>
        <dbReference type="ARBA" id="ARBA00022741"/>
    </source>
</evidence>
<feature type="binding site" evidence="6">
    <location>
        <position position="97"/>
    </location>
    <ligand>
        <name>(6S)-NADPHX</name>
        <dbReference type="ChEBI" id="CHEBI:64076"/>
    </ligand>
</feature>
<comment type="caution">
    <text evidence="6">Lacks conserved residue(s) required for the propagation of feature annotation.</text>
</comment>
<dbReference type="EC" id="4.2.1.136" evidence="6"/>
<evidence type="ECO:0000259" key="7">
    <source>
        <dbReference type="PROSITE" id="PS51383"/>
    </source>
</evidence>
<evidence type="ECO:0000313" key="8">
    <source>
        <dbReference type="EMBL" id="OGY10112.1"/>
    </source>
</evidence>
<organism evidence="8 9">
    <name type="scientific">Candidatus Blackburnbacteria bacterium RIFCSPHIGHO2_02_FULL_44_20</name>
    <dbReference type="NCBI Taxonomy" id="1797516"/>
    <lineage>
        <taxon>Bacteria</taxon>
        <taxon>Candidatus Blackburniibacteriota</taxon>
    </lineage>
</organism>
<feature type="domain" description="YjeF C-terminal" evidence="7">
    <location>
        <begin position="1"/>
        <end position="281"/>
    </location>
</feature>
<feature type="binding site" evidence="6">
    <location>
        <position position="223"/>
    </location>
    <ligand>
        <name>AMP</name>
        <dbReference type="ChEBI" id="CHEBI:456215"/>
    </ligand>
</feature>
<dbReference type="CDD" id="cd01171">
    <property type="entry name" value="YXKO-related"/>
    <property type="match status" value="1"/>
</dbReference>
<evidence type="ECO:0000313" key="9">
    <source>
        <dbReference type="Proteomes" id="UP000178319"/>
    </source>
</evidence>
<reference evidence="8 9" key="1">
    <citation type="journal article" date="2016" name="Nat. Commun.">
        <title>Thousands of microbial genomes shed light on interconnected biogeochemical processes in an aquifer system.</title>
        <authorList>
            <person name="Anantharaman K."/>
            <person name="Brown C.T."/>
            <person name="Hug L.A."/>
            <person name="Sharon I."/>
            <person name="Castelle C.J."/>
            <person name="Probst A.J."/>
            <person name="Thomas B.C."/>
            <person name="Singh A."/>
            <person name="Wilkins M.J."/>
            <person name="Karaoz U."/>
            <person name="Brodie E.L."/>
            <person name="Williams K.H."/>
            <person name="Hubbard S.S."/>
            <person name="Banfield J.F."/>
        </authorList>
    </citation>
    <scope>NUCLEOTIDE SEQUENCE [LARGE SCALE GENOMIC DNA]</scope>
</reference>
<comment type="catalytic activity">
    <reaction evidence="6">
        <text>(6S)-NADPHX + ADP = AMP + phosphate + NADPH + H(+)</text>
        <dbReference type="Rhea" id="RHEA:32235"/>
        <dbReference type="ChEBI" id="CHEBI:15378"/>
        <dbReference type="ChEBI" id="CHEBI:43474"/>
        <dbReference type="ChEBI" id="CHEBI:57783"/>
        <dbReference type="ChEBI" id="CHEBI:64076"/>
        <dbReference type="ChEBI" id="CHEBI:456215"/>
        <dbReference type="ChEBI" id="CHEBI:456216"/>
        <dbReference type="EC" id="4.2.1.136"/>
    </reaction>
</comment>
<dbReference type="GO" id="GO:0046496">
    <property type="term" value="P:nicotinamide nucleotide metabolic process"/>
    <property type="evidence" value="ECO:0007669"/>
    <property type="project" value="UniProtKB-UniRule"/>
</dbReference>
<dbReference type="PANTHER" id="PTHR12592:SF0">
    <property type="entry name" value="ATP-DEPENDENT (S)-NAD(P)H-HYDRATE DEHYDRATASE"/>
    <property type="match status" value="1"/>
</dbReference>
<evidence type="ECO:0000256" key="5">
    <source>
        <dbReference type="ARBA" id="ARBA00023239"/>
    </source>
</evidence>
<comment type="subunit">
    <text evidence="6">Homotetramer.</text>
</comment>
<dbReference type="GO" id="GO:0110051">
    <property type="term" value="P:metabolite repair"/>
    <property type="evidence" value="ECO:0007669"/>
    <property type="project" value="TreeGrafter"/>
</dbReference>
<comment type="cofactor">
    <cofactor evidence="6">
        <name>Mg(2+)</name>
        <dbReference type="ChEBI" id="CHEBI:18420"/>
    </cofactor>
</comment>
<dbReference type="Proteomes" id="UP000178319">
    <property type="component" value="Unassembled WGS sequence"/>
</dbReference>
<comment type="caution">
    <text evidence="8">The sequence shown here is derived from an EMBL/GenBank/DDBJ whole genome shotgun (WGS) entry which is preliminary data.</text>
</comment>
<dbReference type="EMBL" id="MHBZ01000040">
    <property type="protein sequence ID" value="OGY10112.1"/>
    <property type="molecule type" value="Genomic_DNA"/>
</dbReference>
<keyword evidence="3 6" id="KW-0521">NADP</keyword>
<comment type="catalytic activity">
    <reaction evidence="6">
        <text>(6S)-NADHX + ADP = AMP + phosphate + NADH + H(+)</text>
        <dbReference type="Rhea" id="RHEA:32223"/>
        <dbReference type="ChEBI" id="CHEBI:15378"/>
        <dbReference type="ChEBI" id="CHEBI:43474"/>
        <dbReference type="ChEBI" id="CHEBI:57945"/>
        <dbReference type="ChEBI" id="CHEBI:64074"/>
        <dbReference type="ChEBI" id="CHEBI:456215"/>
        <dbReference type="ChEBI" id="CHEBI:456216"/>
        <dbReference type="EC" id="4.2.1.136"/>
    </reaction>
</comment>
<comment type="similarity">
    <text evidence="6">Belongs to the NnrD/CARKD family.</text>
</comment>
<dbReference type="PROSITE" id="PS51383">
    <property type="entry name" value="YJEF_C_3"/>
    <property type="match status" value="1"/>
</dbReference>
<dbReference type="InterPro" id="IPR000631">
    <property type="entry name" value="CARKD"/>
</dbReference>
<evidence type="ECO:0000256" key="2">
    <source>
        <dbReference type="ARBA" id="ARBA00022840"/>
    </source>
</evidence>
<dbReference type="Pfam" id="PF01256">
    <property type="entry name" value="Carb_kinase"/>
    <property type="match status" value="1"/>
</dbReference>
<proteinExistence type="inferred from homology"/>
<keyword evidence="1 6" id="KW-0547">Nucleotide-binding</keyword>
<dbReference type="STRING" id="1797516.A3D26_00805"/>
<protein>
    <recommendedName>
        <fullName evidence="6">ADP-dependent (S)-NAD(P)H-hydrate dehydratase</fullName>
        <ecNumber evidence="6">4.2.1.136</ecNumber>
    </recommendedName>
    <alternativeName>
        <fullName evidence="6">ADP-dependent NAD(P)HX dehydratase</fullName>
    </alternativeName>
</protein>
<dbReference type="GO" id="GO:0005524">
    <property type="term" value="F:ATP binding"/>
    <property type="evidence" value="ECO:0007669"/>
    <property type="project" value="UniProtKB-KW"/>
</dbReference>